<dbReference type="Proteomes" id="UP000228767">
    <property type="component" value="Unassembled WGS sequence"/>
</dbReference>
<accession>A0A2H0RD62</accession>
<gene>
    <name evidence="1" type="ORF">COV10_04475</name>
</gene>
<name>A0A2H0RD62_9BACT</name>
<evidence type="ECO:0000313" key="1">
    <source>
        <dbReference type="EMBL" id="PIR44481.1"/>
    </source>
</evidence>
<sequence length="171" mass="17433">MKDNSTILSVVAVVAVVVVGLAIGKATSSTPIDDTQNPGTKVAGTAVLQVDEPSYDFGNVSMAKGNVSRLFTLVNTSSSTVAINKIFTSCMCTKANLTIDTMRYGPFGMPGHGAGLAISANLAPGESATVEAVFDPAAHGPAGVGPISRSIYLEGNGSRLAELVFKAMVTP</sequence>
<organism evidence="1 2">
    <name type="scientific">Candidatus Vogelbacteria bacterium CG10_big_fil_rev_8_21_14_0_10_51_16</name>
    <dbReference type="NCBI Taxonomy" id="1975045"/>
    <lineage>
        <taxon>Bacteria</taxon>
        <taxon>Candidatus Vogeliibacteriota</taxon>
    </lineage>
</organism>
<protein>
    <recommendedName>
        <fullName evidence="3">DUF1573 domain-containing protein</fullName>
    </recommendedName>
</protein>
<evidence type="ECO:0000313" key="2">
    <source>
        <dbReference type="Proteomes" id="UP000228767"/>
    </source>
</evidence>
<dbReference type="Pfam" id="PF07610">
    <property type="entry name" value="DUF1573"/>
    <property type="match status" value="1"/>
</dbReference>
<evidence type="ECO:0008006" key="3">
    <source>
        <dbReference type="Google" id="ProtNLM"/>
    </source>
</evidence>
<dbReference type="InterPro" id="IPR011467">
    <property type="entry name" value="DUF1573"/>
</dbReference>
<dbReference type="PANTHER" id="PTHR37833:SF1">
    <property type="entry name" value="SIGNAL PEPTIDE PROTEIN"/>
    <property type="match status" value="1"/>
</dbReference>
<reference evidence="1 2" key="1">
    <citation type="submission" date="2017-09" db="EMBL/GenBank/DDBJ databases">
        <title>Depth-based differentiation of microbial function through sediment-hosted aquifers and enrichment of novel symbionts in the deep terrestrial subsurface.</title>
        <authorList>
            <person name="Probst A.J."/>
            <person name="Ladd B."/>
            <person name="Jarett J.K."/>
            <person name="Geller-Mcgrath D.E."/>
            <person name="Sieber C.M."/>
            <person name="Emerson J.B."/>
            <person name="Anantharaman K."/>
            <person name="Thomas B.C."/>
            <person name="Malmstrom R."/>
            <person name="Stieglmeier M."/>
            <person name="Klingl A."/>
            <person name="Woyke T."/>
            <person name="Ryan C.M."/>
            <person name="Banfield J.F."/>
        </authorList>
    </citation>
    <scope>NUCLEOTIDE SEQUENCE [LARGE SCALE GENOMIC DNA]</scope>
    <source>
        <strain evidence="1">CG10_big_fil_rev_8_21_14_0_10_51_16</strain>
    </source>
</reference>
<dbReference type="EMBL" id="PCYI01000029">
    <property type="protein sequence ID" value="PIR44481.1"/>
    <property type="molecule type" value="Genomic_DNA"/>
</dbReference>
<dbReference type="InterPro" id="IPR013783">
    <property type="entry name" value="Ig-like_fold"/>
</dbReference>
<comment type="caution">
    <text evidence="1">The sequence shown here is derived from an EMBL/GenBank/DDBJ whole genome shotgun (WGS) entry which is preliminary data.</text>
</comment>
<dbReference type="Gene3D" id="2.60.40.10">
    <property type="entry name" value="Immunoglobulins"/>
    <property type="match status" value="1"/>
</dbReference>
<dbReference type="PANTHER" id="PTHR37833">
    <property type="entry name" value="LIPOPROTEIN-RELATED"/>
    <property type="match status" value="1"/>
</dbReference>
<proteinExistence type="predicted"/>
<dbReference type="AlphaFoldDB" id="A0A2H0RD62"/>